<feature type="transmembrane region" description="Helical" evidence="6">
    <location>
        <begin position="183"/>
        <end position="202"/>
    </location>
</feature>
<feature type="transmembrane region" description="Helical" evidence="6">
    <location>
        <begin position="71"/>
        <end position="91"/>
    </location>
</feature>
<keyword evidence="5 6" id="KW-0472">Membrane</keyword>
<evidence type="ECO:0000256" key="2">
    <source>
        <dbReference type="ARBA" id="ARBA00022475"/>
    </source>
</evidence>
<feature type="transmembrane region" description="Helical" evidence="6">
    <location>
        <begin position="138"/>
        <end position="163"/>
    </location>
</feature>
<organism evidence="7 8">
    <name type="scientific">Alloalcanivorax profundimaris</name>
    <dbReference type="NCBI Taxonomy" id="2735259"/>
    <lineage>
        <taxon>Bacteria</taxon>
        <taxon>Pseudomonadati</taxon>
        <taxon>Pseudomonadota</taxon>
        <taxon>Gammaproteobacteria</taxon>
        <taxon>Oceanospirillales</taxon>
        <taxon>Alcanivoracaceae</taxon>
        <taxon>Alloalcanivorax</taxon>
    </lineage>
</organism>
<feature type="transmembrane region" description="Helical" evidence="6">
    <location>
        <begin position="112"/>
        <end position="132"/>
    </location>
</feature>
<evidence type="ECO:0000256" key="6">
    <source>
        <dbReference type="SAM" id="Phobius"/>
    </source>
</evidence>
<reference evidence="7 8" key="1">
    <citation type="submission" date="2012-09" db="EMBL/GenBank/DDBJ databases">
        <title>Genome Sequence of alkane-degrading Bacterium Alcanivorax sp. 521-1.</title>
        <authorList>
            <person name="Lai Q."/>
            <person name="Shao Z."/>
        </authorList>
    </citation>
    <scope>NUCLEOTIDE SEQUENCE [LARGE SCALE GENOMIC DNA]</scope>
    <source>
        <strain evidence="7 8">521-1</strain>
    </source>
</reference>
<dbReference type="PANTHER" id="PTHR30086:SF20">
    <property type="entry name" value="ARGININE EXPORTER PROTEIN ARGO-RELATED"/>
    <property type="match status" value="1"/>
</dbReference>
<evidence type="ECO:0000256" key="5">
    <source>
        <dbReference type="ARBA" id="ARBA00023136"/>
    </source>
</evidence>
<keyword evidence="2" id="KW-1003">Cell membrane</keyword>
<feature type="transmembrane region" description="Helical" evidence="6">
    <location>
        <begin position="6"/>
        <end position="28"/>
    </location>
</feature>
<dbReference type="Proteomes" id="UP000662703">
    <property type="component" value="Unassembled WGS sequence"/>
</dbReference>
<feature type="transmembrane region" description="Helical" evidence="6">
    <location>
        <begin position="40"/>
        <end position="65"/>
    </location>
</feature>
<comment type="caution">
    <text evidence="7">The sequence shown here is derived from an EMBL/GenBank/DDBJ whole genome shotgun (WGS) entry which is preliminary data.</text>
</comment>
<keyword evidence="4 6" id="KW-1133">Transmembrane helix</keyword>
<evidence type="ECO:0000256" key="3">
    <source>
        <dbReference type="ARBA" id="ARBA00022692"/>
    </source>
</evidence>
<sequence length="266" mass="28783">MPFEQLIALIGFVAVMTGTPGPNNLMLMASGANAGFRRSLPHILGIAFGCQVMLLCVALGLGSLLSRFPQAVTALRLGGALYLLYLAWRLVRTRQLSETDREARPLTFTQAALFQWVNPKAWMMILTGMATFTQPDRFTASVILVAGAFLIVGLPLISAWNLFGATLKNRLHQGHRLTVFNRAMAVLLVASLYPTFGIQPGLADNTRAASAREGAFSAGERAFSAGEGAISARERAFSAEKSAIGADQGTSDAPERRRPRWWLSVM</sequence>
<keyword evidence="8" id="KW-1185">Reference proteome</keyword>
<evidence type="ECO:0000313" key="7">
    <source>
        <dbReference type="EMBL" id="MBF5056713.1"/>
    </source>
</evidence>
<accession>A0ABS0ARE6</accession>
<comment type="subcellular location">
    <subcellularLocation>
        <location evidence="1">Cell membrane</location>
        <topology evidence="1">Multi-pass membrane protein</topology>
    </subcellularLocation>
</comment>
<protein>
    <submittedName>
        <fullName evidence="7">Lysine exporter protein LysE/YggA</fullName>
    </submittedName>
</protein>
<gene>
    <name evidence="7" type="ORF">Y5W_02007</name>
</gene>
<proteinExistence type="predicted"/>
<dbReference type="PANTHER" id="PTHR30086">
    <property type="entry name" value="ARGININE EXPORTER PROTEIN ARGO"/>
    <property type="match status" value="1"/>
</dbReference>
<dbReference type="RefSeq" id="WP_194865131.1">
    <property type="nucleotide sequence ID" value="NZ_ARXX01000028.1"/>
</dbReference>
<dbReference type="EMBL" id="ARXX01000028">
    <property type="protein sequence ID" value="MBF5056713.1"/>
    <property type="molecule type" value="Genomic_DNA"/>
</dbReference>
<keyword evidence="3 6" id="KW-0812">Transmembrane</keyword>
<evidence type="ECO:0000256" key="1">
    <source>
        <dbReference type="ARBA" id="ARBA00004651"/>
    </source>
</evidence>
<dbReference type="InterPro" id="IPR001123">
    <property type="entry name" value="LeuE-type"/>
</dbReference>
<evidence type="ECO:0000256" key="4">
    <source>
        <dbReference type="ARBA" id="ARBA00022989"/>
    </source>
</evidence>
<evidence type="ECO:0000313" key="8">
    <source>
        <dbReference type="Proteomes" id="UP000662703"/>
    </source>
</evidence>
<name>A0ABS0ARE6_9GAMM</name>
<dbReference type="Pfam" id="PF01810">
    <property type="entry name" value="LysE"/>
    <property type="match status" value="1"/>
</dbReference>